<keyword evidence="2" id="KW-1185">Reference proteome</keyword>
<feature type="non-terminal residue" evidence="1">
    <location>
        <position position="307"/>
    </location>
</feature>
<sequence>MRSNASSPPPPYDESDAARKHDLQASFAQLTRQHVEIRILFMKVATELEASPKIGGEHMLAKEWDALSKKHKKLYRDSQHNASACASFLKHYAGVLIPLSNGRATTEEQKAIITNFMEGIPGHKESARQISENFDELAREVELFPTKVERTLKEAESGWLQTLKSGVEWVYNAIEKGLRMLLTSIINAFRSVLSCAKEMRFSCGPFVRHMDVSIVIAPPPSGSSSKGELHDVKAAAEEIAEKLTGFEDAWHLTSIACNDLLRNVERADYLSSMPGSFHAYLEPAEIQGVYYPMVHCMEAYARGKSLV</sequence>
<dbReference type="RefSeq" id="XP_007397423.1">
    <property type="nucleotide sequence ID" value="XM_007397361.1"/>
</dbReference>
<protein>
    <submittedName>
        <fullName evidence="1">Uncharacterized protein</fullName>
    </submittedName>
</protein>
<organism evidence="1 2">
    <name type="scientific">Phanerochaete carnosa (strain HHB-10118-sp)</name>
    <name type="common">White-rot fungus</name>
    <name type="synonym">Peniophora carnosa</name>
    <dbReference type="NCBI Taxonomy" id="650164"/>
    <lineage>
        <taxon>Eukaryota</taxon>
        <taxon>Fungi</taxon>
        <taxon>Dikarya</taxon>
        <taxon>Basidiomycota</taxon>
        <taxon>Agaricomycotina</taxon>
        <taxon>Agaricomycetes</taxon>
        <taxon>Polyporales</taxon>
        <taxon>Phanerochaetaceae</taxon>
        <taxon>Phanerochaete</taxon>
    </lineage>
</organism>
<dbReference type="STRING" id="650164.K5WWA4"/>
<dbReference type="InParanoid" id="K5WWA4"/>
<accession>K5WWA4</accession>
<dbReference type="GeneID" id="18917209"/>
<dbReference type="KEGG" id="pco:PHACADRAFT_258781"/>
<dbReference type="EMBL" id="JH930473">
    <property type="protein sequence ID" value="EKM54742.1"/>
    <property type="molecule type" value="Genomic_DNA"/>
</dbReference>
<dbReference type="HOGENOM" id="CLU_076158_0_0_1"/>
<dbReference type="OrthoDB" id="2771500at2759"/>
<dbReference type="Proteomes" id="UP000008370">
    <property type="component" value="Unassembled WGS sequence"/>
</dbReference>
<evidence type="ECO:0000313" key="2">
    <source>
        <dbReference type="Proteomes" id="UP000008370"/>
    </source>
</evidence>
<evidence type="ECO:0000313" key="1">
    <source>
        <dbReference type="EMBL" id="EKM54742.1"/>
    </source>
</evidence>
<name>K5WWA4_PHACS</name>
<gene>
    <name evidence="1" type="ORF">PHACADRAFT_258781</name>
</gene>
<reference evidence="1 2" key="1">
    <citation type="journal article" date="2012" name="BMC Genomics">
        <title>Comparative genomics of the white-rot fungi, Phanerochaete carnosa and P. chrysosporium, to elucidate the genetic basis of the distinct wood types they colonize.</title>
        <authorList>
            <person name="Suzuki H."/>
            <person name="MacDonald J."/>
            <person name="Syed K."/>
            <person name="Salamov A."/>
            <person name="Hori C."/>
            <person name="Aerts A."/>
            <person name="Henrissat B."/>
            <person name="Wiebenga A."/>
            <person name="vanKuyk P.A."/>
            <person name="Barry K."/>
            <person name="Lindquist E."/>
            <person name="LaButti K."/>
            <person name="Lapidus A."/>
            <person name="Lucas S."/>
            <person name="Coutinho P."/>
            <person name="Gong Y."/>
            <person name="Samejima M."/>
            <person name="Mahadevan R."/>
            <person name="Abou-Zaid M."/>
            <person name="de Vries R.P."/>
            <person name="Igarashi K."/>
            <person name="Yadav J.S."/>
            <person name="Grigoriev I.V."/>
            <person name="Master E.R."/>
        </authorList>
    </citation>
    <scope>NUCLEOTIDE SEQUENCE [LARGE SCALE GENOMIC DNA]</scope>
    <source>
        <strain evidence="1 2">HHB-10118-sp</strain>
    </source>
</reference>
<dbReference type="AlphaFoldDB" id="K5WWA4"/>
<proteinExistence type="predicted"/>